<evidence type="ECO:0000313" key="2">
    <source>
        <dbReference type="EMBL" id="AFC85538.1"/>
    </source>
</evidence>
<dbReference type="HOGENOM" id="CLU_811129_0_0_6"/>
<gene>
    <name evidence="2" type="ordered locus">Fraau_1077</name>
</gene>
<dbReference type="KEGG" id="fau:Fraau_1077"/>
<feature type="transmembrane region" description="Helical" evidence="1">
    <location>
        <begin position="241"/>
        <end position="260"/>
    </location>
</feature>
<feature type="transmembrane region" description="Helical" evidence="1">
    <location>
        <begin position="182"/>
        <end position="200"/>
    </location>
</feature>
<feature type="transmembrane region" description="Helical" evidence="1">
    <location>
        <begin position="20"/>
        <end position="41"/>
    </location>
</feature>
<sequence>MKAFYWQLKREFWEHRGGLLWTPLIVAGVFLVLNLLGILTAETLHHGTINFGGIDLMHLKPQDQADFSHAVGFALDMALAAPAILLTIVMGFVLFAYCLGALYNDRRDRSILFWKSLPLSDTGTVLSKLVTAVVVAPVIALVIGVVSGLLMILMLCITLGLHGLAPWSLLLQGHPLTTAFDLLALIPLYAVWALPTVGWLLMCSAFSRSRPFLLAVVVPIGVSMMLGWFRMIHVLDLSFLGVLKLLVVRLLTGVFPGGWMTRNDGLLMISHSVAGTTADAPRQLVNLGLNYAAFGRMDLWLGVLAGAIFVAIAIWCRRWRDEA</sequence>
<keyword evidence="3" id="KW-1185">Reference proteome</keyword>
<feature type="transmembrane region" description="Helical" evidence="1">
    <location>
        <begin position="299"/>
        <end position="316"/>
    </location>
</feature>
<organism evidence="2 3">
    <name type="scientific">Frateuria aurantia (strain ATCC 33424 / DSM 6220 / KCTC 2777 / LMG 1558 / NBRC 3245 / NCIMB 13370)</name>
    <name type="common">Acetobacter aurantius</name>
    <dbReference type="NCBI Taxonomy" id="767434"/>
    <lineage>
        <taxon>Bacteria</taxon>
        <taxon>Pseudomonadati</taxon>
        <taxon>Pseudomonadota</taxon>
        <taxon>Gammaproteobacteria</taxon>
        <taxon>Lysobacterales</taxon>
        <taxon>Rhodanobacteraceae</taxon>
        <taxon>Frateuria</taxon>
    </lineage>
</organism>
<feature type="transmembrane region" description="Helical" evidence="1">
    <location>
        <begin position="212"/>
        <end position="229"/>
    </location>
</feature>
<accession>H8L3A2</accession>
<name>H8L3A2_FRAAD</name>
<evidence type="ECO:0008006" key="4">
    <source>
        <dbReference type="Google" id="ProtNLM"/>
    </source>
</evidence>
<feature type="transmembrane region" description="Helical" evidence="1">
    <location>
        <begin position="125"/>
        <end position="143"/>
    </location>
</feature>
<dbReference type="STRING" id="767434.Fraau_1077"/>
<dbReference type="AlphaFoldDB" id="H8L3A2"/>
<keyword evidence="1" id="KW-1133">Transmembrane helix</keyword>
<keyword evidence="1" id="KW-0472">Membrane</keyword>
<protein>
    <recommendedName>
        <fullName evidence="4">ABC-type transport system involved in multi-copper enzyme maturation, permease component</fullName>
    </recommendedName>
</protein>
<keyword evidence="1" id="KW-0812">Transmembrane</keyword>
<dbReference type="eggNOG" id="ENOG50331WV">
    <property type="taxonomic scope" value="Bacteria"/>
</dbReference>
<feature type="transmembrane region" description="Helical" evidence="1">
    <location>
        <begin position="149"/>
        <end position="170"/>
    </location>
</feature>
<dbReference type="EMBL" id="CP003350">
    <property type="protein sequence ID" value="AFC85538.1"/>
    <property type="molecule type" value="Genomic_DNA"/>
</dbReference>
<dbReference type="RefSeq" id="WP_014402544.1">
    <property type="nucleotide sequence ID" value="NC_017033.1"/>
</dbReference>
<evidence type="ECO:0000256" key="1">
    <source>
        <dbReference type="SAM" id="Phobius"/>
    </source>
</evidence>
<evidence type="ECO:0000313" key="3">
    <source>
        <dbReference type="Proteomes" id="UP000005234"/>
    </source>
</evidence>
<dbReference type="OrthoDB" id="118685at2"/>
<reference evidence="2" key="1">
    <citation type="submission" date="2012-02" db="EMBL/GenBank/DDBJ databases">
        <title>The complete genome of Frateuria aurantia DSM 6220.</title>
        <authorList>
            <consortium name="US DOE Joint Genome Institute (JGI-PGF)"/>
            <person name="Lucas S."/>
            <person name="Copeland A."/>
            <person name="Lapidus A."/>
            <person name="Glavina del Rio T."/>
            <person name="Dalin E."/>
            <person name="Tice H."/>
            <person name="Bruce D."/>
            <person name="Goodwin L."/>
            <person name="Pitluck S."/>
            <person name="Peters L."/>
            <person name="Ovchinnikova G."/>
            <person name="Teshima H."/>
            <person name="Kyrpides N."/>
            <person name="Mavromatis K."/>
            <person name="Ivanova N."/>
            <person name="Brettin T."/>
            <person name="Detter J.C."/>
            <person name="Han C."/>
            <person name="Larimer F."/>
            <person name="Land M."/>
            <person name="Hauser L."/>
            <person name="Markowitz V."/>
            <person name="Cheng J.-F."/>
            <person name="Hugenholtz P."/>
            <person name="Woyke T."/>
            <person name="Wu D."/>
            <person name="Brambilla E."/>
            <person name="Klenk H.-P."/>
            <person name="Eisen J.A."/>
        </authorList>
    </citation>
    <scope>NUCLEOTIDE SEQUENCE</scope>
    <source>
        <strain evidence="2">DSM 6220</strain>
    </source>
</reference>
<feature type="transmembrane region" description="Helical" evidence="1">
    <location>
        <begin position="79"/>
        <end position="104"/>
    </location>
</feature>
<proteinExistence type="predicted"/>
<dbReference type="Proteomes" id="UP000005234">
    <property type="component" value="Chromosome"/>
</dbReference>